<reference evidence="1 2" key="1">
    <citation type="submission" date="2017-03" db="EMBL/GenBank/DDBJ databases">
        <authorList>
            <person name="Afonso C.L."/>
            <person name="Miller P.J."/>
            <person name="Scott M.A."/>
            <person name="Spackman E."/>
            <person name="Goraichik I."/>
            <person name="Dimitrov K.M."/>
            <person name="Suarez D.L."/>
            <person name="Swayne D.E."/>
        </authorList>
    </citation>
    <scope>NUCLEOTIDE SEQUENCE [LARGE SCALE GENOMIC DNA]</scope>
    <source>
        <strain evidence="1">PRJEB14757</strain>
    </source>
</reference>
<sequence length="57" mass="6718">MTIEITLSLPCLLTLMSPDQNVKAKIKLISIFKIWDMQRIDNHIESRYTVIIFGRIR</sequence>
<proteinExistence type="predicted"/>
<evidence type="ECO:0000313" key="2">
    <source>
        <dbReference type="Proteomes" id="UP000191931"/>
    </source>
</evidence>
<dbReference type="EMBL" id="FWEV01000197">
    <property type="protein sequence ID" value="SLM31155.1"/>
    <property type="molecule type" value="Genomic_DNA"/>
</dbReference>
<dbReference type="AlphaFoldDB" id="A0A1W1HFJ5"/>
<name>A0A1W1HFJ5_9BACT</name>
<protein>
    <submittedName>
        <fullName evidence="1">Uncharacterized protein</fullName>
    </submittedName>
</protein>
<keyword evidence="2" id="KW-1185">Reference proteome</keyword>
<accession>A0A1W1HFJ5</accession>
<gene>
    <name evidence="1" type="ORF">MTBBW1_2760003</name>
</gene>
<dbReference type="Proteomes" id="UP000191931">
    <property type="component" value="Unassembled WGS sequence"/>
</dbReference>
<evidence type="ECO:0000313" key="1">
    <source>
        <dbReference type="EMBL" id="SLM31155.1"/>
    </source>
</evidence>
<organism evidence="1 2">
    <name type="scientific">Desulfamplus magnetovallimortis</name>
    <dbReference type="NCBI Taxonomy" id="1246637"/>
    <lineage>
        <taxon>Bacteria</taxon>
        <taxon>Pseudomonadati</taxon>
        <taxon>Thermodesulfobacteriota</taxon>
        <taxon>Desulfobacteria</taxon>
        <taxon>Desulfobacterales</taxon>
        <taxon>Desulfobacteraceae</taxon>
        <taxon>Desulfamplus</taxon>
    </lineage>
</organism>